<dbReference type="InterPro" id="IPR004869">
    <property type="entry name" value="MMPL_dom"/>
</dbReference>
<keyword evidence="5 8" id="KW-1133">Transmembrane helix</keyword>
<feature type="transmembrane region" description="Helical" evidence="8">
    <location>
        <begin position="276"/>
        <end position="297"/>
    </location>
</feature>
<evidence type="ECO:0000256" key="3">
    <source>
        <dbReference type="ARBA" id="ARBA00022475"/>
    </source>
</evidence>
<feature type="domain" description="SSD" evidence="9">
    <location>
        <begin position="187"/>
        <end position="326"/>
    </location>
</feature>
<comment type="similarity">
    <text evidence="2">Belongs to the resistance-nodulation-cell division (RND) (TC 2.A.6) family. MmpL subfamily.</text>
</comment>
<comment type="caution">
    <text evidence="10">The sequence shown here is derived from an EMBL/GenBank/DDBJ whole genome shotgun (WGS) entry which is preliminary data.</text>
</comment>
<evidence type="ECO:0000259" key="9">
    <source>
        <dbReference type="PROSITE" id="PS50156"/>
    </source>
</evidence>
<feature type="transmembrane region" description="Helical" evidence="8">
    <location>
        <begin position="362"/>
        <end position="384"/>
    </location>
</feature>
<evidence type="ECO:0000256" key="8">
    <source>
        <dbReference type="SAM" id="Phobius"/>
    </source>
</evidence>
<keyword evidence="11" id="KW-1185">Reference proteome</keyword>
<dbReference type="STRING" id="1631356.VV01_14785"/>
<feature type="transmembrane region" description="Helical" evidence="8">
    <location>
        <begin position="15"/>
        <end position="35"/>
    </location>
</feature>
<evidence type="ECO:0000256" key="4">
    <source>
        <dbReference type="ARBA" id="ARBA00022692"/>
    </source>
</evidence>
<feature type="transmembrane region" description="Helical" evidence="8">
    <location>
        <begin position="303"/>
        <end position="327"/>
    </location>
</feature>
<feature type="compositionally biased region" description="Pro residues" evidence="7">
    <location>
        <begin position="720"/>
        <end position="736"/>
    </location>
</feature>
<evidence type="ECO:0000256" key="5">
    <source>
        <dbReference type="ARBA" id="ARBA00022989"/>
    </source>
</evidence>
<feature type="transmembrane region" description="Helical" evidence="8">
    <location>
        <begin position="638"/>
        <end position="657"/>
    </location>
</feature>
<feature type="transmembrane region" description="Helical" evidence="8">
    <location>
        <begin position="594"/>
        <end position="617"/>
    </location>
</feature>
<name>A0A0L6CJZ6_9MICO</name>
<dbReference type="GO" id="GO:0005886">
    <property type="term" value="C:plasma membrane"/>
    <property type="evidence" value="ECO:0007669"/>
    <property type="project" value="UniProtKB-SubCell"/>
</dbReference>
<feature type="transmembrane region" description="Helical" evidence="8">
    <location>
        <begin position="553"/>
        <end position="574"/>
    </location>
</feature>
<dbReference type="Proteomes" id="UP000037397">
    <property type="component" value="Unassembled WGS sequence"/>
</dbReference>
<sequence>MLHRLALLVVRRARLVLAATVVVLIAAAVLGVGAFSKLQGGGFEDPNAESTTASTVVTERFGDDPDLVLVVDAGKPVDQAAASGRALTERLSQDHDLGTVASYWTTGAPSMKSADGTKALVVASIPGDFDHQAEVATDVLATYGGSHDGLTVAMGGESGVNLDVNDQITSDLAFAESIAIPLMLVLLGLAFGSLVAALLPLAIGVFAIFGTFAELSVLGSLTDVSIFAINLTTSLGLGLAVDYALLMVSRFREELAHGGSTDDAVVRTVETAGRTILFSASTVAVALGALLLFPLYFLRSFAYAGIGVILIAMLAALVVLPALLTVLGTRINAGRLPWVKGSPATVAPFWGRLAGAAMRRPALAALPVLAALLLMAAPLAHVGFSTPDDRVLPQSATSRVAGDSLRTQFTSDDTDAIVAVSDRAVPANAVTSYAAAISRIDGVERVDSSAGTFVRGQEVASSPADARNARPDAQRLSVVMPYDAQSDQARDLLDRVRALPEPPGTSFAIGGPTAAFVDGQHAITSRIPLAAVLIAVSTFVLLFLFTGSVLQPLRALVLNVIGLSATLGVLVWIFQDGHLAGWLGFTPQPLEMSMLLLLFCITFGLSMDYEVFVMSRIKEMHERGAGLRESVTEGLARSGRIVSMAAVILAVSFFAFGTSSVSFIQMFGLGAGIAVLVDATLIRGVLVPVAMRLMGDRAWWAPAPLARLHRRFGLSEAPSAPEPAPPVTPEPVPAGR</sequence>
<dbReference type="EMBL" id="LAIR01000002">
    <property type="protein sequence ID" value="KNX38126.1"/>
    <property type="molecule type" value="Genomic_DNA"/>
</dbReference>
<organism evidence="10 11">
    <name type="scientific">Luteipulveratus halotolerans</name>
    <dbReference type="NCBI Taxonomy" id="1631356"/>
    <lineage>
        <taxon>Bacteria</taxon>
        <taxon>Bacillati</taxon>
        <taxon>Actinomycetota</taxon>
        <taxon>Actinomycetes</taxon>
        <taxon>Micrococcales</taxon>
        <taxon>Dermacoccaceae</taxon>
        <taxon>Luteipulveratus</taxon>
    </lineage>
</organism>
<dbReference type="RefSeq" id="WP_050670545.1">
    <property type="nucleotide sequence ID" value="NZ_LAIR01000002.1"/>
</dbReference>
<dbReference type="AlphaFoldDB" id="A0A0L6CJZ6"/>
<dbReference type="Pfam" id="PF03176">
    <property type="entry name" value="MMPL"/>
    <property type="match status" value="2"/>
</dbReference>
<feature type="transmembrane region" description="Helical" evidence="8">
    <location>
        <begin position="224"/>
        <end position="246"/>
    </location>
</feature>
<comment type="subcellular location">
    <subcellularLocation>
        <location evidence="1">Cell membrane</location>
        <topology evidence="1">Multi-pass membrane protein</topology>
    </subcellularLocation>
</comment>
<feature type="transmembrane region" description="Helical" evidence="8">
    <location>
        <begin position="184"/>
        <end position="212"/>
    </location>
</feature>
<feature type="transmembrane region" description="Helical" evidence="8">
    <location>
        <begin position="527"/>
        <end position="546"/>
    </location>
</feature>
<dbReference type="Gene3D" id="1.20.1640.10">
    <property type="entry name" value="Multidrug efflux transporter AcrB transmembrane domain"/>
    <property type="match status" value="2"/>
</dbReference>
<feature type="transmembrane region" description="Helical" evidence="8">
    <location>
        <begin position="663"/>
        <end position="686"/>
    </location>
</feature>
<reference evidence="11" key="1">
    <citation type="submission" date="2015-03" db="EMBL/GenBank/DDBJ databases">
        <title>Luteipulveratus halotolerans sp. nov., a novel actinobacterium (Dermacoccaceae) from Sarawak, Malaysia.</title>
        <authorList>
            <person name="Juboi H."/>
            <person name="Basik A."/>
            <person name="Shamsul S.S."/>
            <person name="Arnold P."/>
            <person name="Schmitt E.K."/>
            <person name="Sanglier J.-J."/>
            <person name="Yeo T."/>
        </authorList>
    </citation>
    <scope>NUCLEOTIDE SEQUENCE [LARGE SCALE GENOMIC DNA]</scope>
    <source>
        <strain evidence="11">C296001</strain>
    </source>
</reference>
<dbReference type="PANTHER" id="PTHR33406:SF11">
    <property type="entry name" value="MEMBRANE PROTEIN SCO6666-RELATED"/>
    <property type="match status" value="1"/>
</dbReference>
<evidence type="ECO:0000256" key="7">
    <source>
        <dbReference type="SAM" id="MobiDB-lite"/>
    </source>
</evidence>
<keyword evidence="4 8" id="KW-0812">Transmembrane</keyword>
<evidence type="ECO:0000256" key="6">
    <source>
        <dbReference type="ARBA" id="ARBA00023136"/>
    </source>
</evidence>
<evidence type="ECO:0000313" key="10">
    <source>
        <dbReference type="EMBL" id="KNX38126.1"/>
    </source>
</evidence>
<dbReference type="InterPro" id="IPR000731">
    <property type="entry name" value="SSD"/>
</dbReference>
<dbReference type="SUPFAM" id="SSF82866">
    <property type="entry name" value="Multidrug efflux transporter AcrB transmembrane domain"/>
    <property type="match status" value="2"/>
</dbReference>
<dbReference type="InterPro" id="IPR050545">
    <property type="entry name" value="Mycobact_MmpL"/>
</dbReference>
<protein>
    <submittedName>
        <fullName evidence="10">Membrane protein</fullName>
    </submittedName>
</protein>
<accession>A0A0L6CJZ6</accession>
<evidence type="ECO:0000256" key="1">
    <source>
        <dbReference type="ARBA" id="ARBA00004651"/>
    </source>
</evidence>
<keyword evidence="6 8" id="KW-0472">Membrane</keyword>
<dbReference type="OrthoDB" id="7051771at2"/>
<dbReference type="PATRIC" id="fig|1631356.3.peg.2920"/>
<gene>
    <name evidence="10" type="ORF">VV01_14785</name>
</gene>
<evidence type="ECO:0000256" key="2">
    <source>
        <dbReference type="ARBA" id="ARBA00010157"/>
    </source>
</evidence>
<dbReference type="PROSITE" id="PS50156">
    <property type="entry name" value="SSD"/>
    <property type="match status" value="1"/>
</dbReference>
<keyword evidence="3" id="KW-1003">Cell membrane</keyword>
<evidence type="ECO:0000313" key="11">
    <source>
        <dbReference type="Proteomes" id="UP000037397"/>
    </source>
</evidence>
<proteinExistence type="inferred from homology"/>
<feature type="region of interest" description="Disordered" evidence="7">
    <location>
        <begin position="716"/>
        <end position="736"/>
    </location>
</feature>
<dbReference type="PANTHER" id="PTHR33406">
    <property type="entry name" value="MEMBRANE PROTEIN MJ1562-RELATED"/>
    <property type="match status" value="1"/>
</dbReference>